<dbReference type="PRINTS" id="PR00421">
    <property type="entry name" value="THIOREDOXIN"/>
</dbReference>
<dbReference type="GO" id="GO:0045454">
    <property type="term" value="P:cell redox homeostasis"/>
    <property type="evidence" value="ECO:0007669"/>
    <property type="project" value="TreeGrafter"/>
</dbReference>
<evidence type="ECO:0000313" key="12">
    <source>
        <dbReference type="Proteomes" id="UP000321907"/>
    </source>
</evidence>
<feature type="disulfide bond" description="Redox-active" evidence="9">
    <location>
        <begin position="30"/>
        <end position="33"/>
    </location>
</feature>
<evidence type="ECO:0000256" key="4">
    <source>
        <dbReference type="ARBA" id="ARBA00023157"/>
    </source>
</evidence>
<dbReference type="RefSeq" id="WP_147928748.1">
    <property type="nucleotide sequence ID" value="NZ_VOXD01000001.1"/>
</dbReference>
<dbReference type="PIRSF" id="PIRSF000077">
    <property type="entry name" value="Thioredoxin"/>
    <property type="match status" value="1"/>
</dbReference>
<evidence type="ECO:0000256" key="5">
    <source>
        <dbReference type="ARBA" id="ARBA00023284"/>
    </source>
</evidence>
<dbReference type="OrthoDB" id="9790390at2"/>
<evidence type="ECO:0000256" key="7">
    <source>
        <dbReference type="PIRNR" id="PIRNR000077"/>
    </source>
</evidence>
<feature type="domain" description="Thioredoxin" evidence="10">
    <location>
        <begin position="1"/>
        <end position="106"/>
    </location>
</feature>
<feature type="site" description="Contributes to redox potential value" evidence="8">
    <location>
        <position position="31"/>
    </location>
</feature>
<dbReference type="Pfam" id="PF00085">
    <property type="entry name" value="Thioredoxin"/>
    <property type="match status" value="1"/>
</dbReference>
<dbReference type="InterPro" id="IPR017937">
    <property type="entry name" value="Thioredoxin_CS"/>
</dbReference>
<dbReference type="PANTHER" id="PTHR45663:SF11">
    <property type="entry name" value="GEO12009P1"/>
    <property type="match status" value="1"/>
</dbReference>
<dbReference type="Gene3D" id="3.40.30.10">
    <property type="entry name" value="Glutaredoxin"/>
    <property type="match status" value="1"/>
</dbReference>
<feature type="active site" description="Nucleophile" evidence="8">
    <location>
        <position position="30"/>
    </location>
</feature>
<dbReference type="InterPro" id="IPR036249">
    <property type="entry name" value="Thioredoxin-like_sf"/>
</dbReference>
<accession>A0A5C7FNF0</accession>
<keyword evidence="12" id="KW-1185">Reference proteome</keyword>
<dbReference type="PANTHER" id="PTHR45663">
    <property type="entry name" value="GEO12009P1"/>
    <property type="match status" value="1"/>
</dbReference>
<feature type="active site" description="Nucleophile" evidence="8">
    <location>
        <position position="33"/>
    </location>
</feature>
<organism evidence="11 12">
    <name type="scientific">Neolewinella aurantiaca</name>
    <dbReference type="NCBI Taxonomy" id="2602767"/>
    <lineage>
        <taxon>Bacteria</taxon>
        <taxon>Pseudomonadati</taxon>
        <taxon>Bacteroidota</taxon>
        <taxon>Saprospiria</taxon>
        <taxon>Saprospirales</taxon>
        <taxon>Lewinellaceae</taxon>
        <taxon>Neolewinella</taxon>
    </lineage>
</organism>
<name>A0A5C7FNF0_9BACT</name>
<dbReference type="SUPFAM" id="SSF52833">
    <property type="entry name" value="Thioredoxin-like"/>
    <property type="match status" value="1"/>
</dbReference>
<evidence type="ECO:0000256" key="2">
    <source>
        <dbReference type="ARBA" id="ARBA00022448"/>
    </source>
</evidence>
<keyword evidence="4 9" id="KW-1015">Disulfide bond</keyword>
<keyword evidence="2" id="KW-0813">Transport</keyword>
<protein>
    <recommendedName>
        <fullName evidence="6 7">Thioredoxin</fullName>
    </recommendedName>
</protein>
<evidence type="ECO:0000256" key="3">
    <source>
        <dbReference type="ARBA" id="ARBA00022982"/>
    </source>
</evidence>
<feature type="site" description="Deprotonates C-terminal active site Cys" evidence="8">
    <location>
        <position position="24"/>
    </location>
</feature>
<proteinExistence type="inferred from homology"/>
<evidence type="ECO:0000256" key="6">
    <source>
        <dbReference type="NCBIfam" id="TIGR01068"/>
    </source>
</evidence>
<dbReference type="InterPro" id="IPR005746">
    <property type="entry name" value="Thioredoxin"/>
</dbReference>
<evidence type="ECO:0000259" key="10">
    <source>
        <dbReference type="PROSITE" id="PS51352"/>
    </source>
</evidence>
<dbReference type="NCBIfam" id="TIGR01068">
    <property type="entry name" value="thioredoxin"/>
    <property type="match status" value="1"/>
</dbReference>
<evidence type="ECO:0000313" key="11">
    <source>
        <dbReference type="EMBL" id="TXF91707.1"/>
    </source>
</evidence>
<dbReference type="GO" id="GO:0005829">
    <property type="term" value="C:cytosol"/>
    <property type="evidence" value="ECO:0007669"/>
    <property type="project" value="TreeGrafter"/>
</dbReference>
<sequence>MALQLTDSNFKETVLDNEGVTLVDFWAQWCGPCRAIGPVIEELHTAYEGKAQIGKVDVDDNPELSQKYGIRSIPTLLIMKGGEVVDTIVGAPSKQTLVDKLEAQLVAA</sequence>
<dbReference type="EMBL" id="VOXD01000001">
    <property type="protein sequence ID" value="TXF91707.1"/>
    <property type="molecule type" value="Genomic_DNA"/>
</dbReference>
<dbReference type="InterPro" id="IPR013766">
    <property type="entry name" value="Thioredoxin_domain"/>
</dbReference>
<dbReference type="PROSITE" id="PS51352">
    <property type="entry name" value="THIOREDOXIN_2"/>
    <property type="match status" value="1"/>
</dbReference>
<dbReference type="AlphaFoldDB" id="A0A5C7FNF0"/>
<dbReference type="GO" id="GO:0015035">
    <property type="term" value="F:protein-disulfide reductase activity"/>
    <property type="evidence" value="ECO:0007669"/>
    <property type="project" value="UniProtKB-UniRule"/>
</dbReference>
<evidence type="ECO:0000256" key="9">
    <source>
        <dbReference type="PIRSR" id="PIRSR000077-4"/>
    </source>
</evidence>
<comment type="similarity">
    <text evidence="1 7">Belongs to the thioredoxin family.</text>
</comment>
<gene>
    <name evidence="11" type="primary">trxA</name>
    <name evidence="11" type="ORF">FUA23_00545</name>
</gene>
<feature type="site" description="Contributes to redox potential value" evidence="8">
    <location>
        <position position="32"/>
    </location>
</feature>
<dbReference type="PROSITE" id="PS00194">
    <property type="entry name" value="THIOREDOXIN_1"/>
    <property type="match status" value="1"/>
</dbReference>
<keyword evidence="3" id="KW-0249">Electron transport</keyword>
<comment type="caution">
    <text evidence="11">The sequence shown here is derived from an EMBL/GenBank/DDBJ whole genome shotgun (WGS) entry which is preliminary data.</text>
</comment>
<keyword evidence="5 9" id="KW-0676">Redox-active center</keyword>
<reference evidence="11 12" key="1">
    <citation type="submission" date="2019-08" db="EMBL/GenBank/DDBJ databases">
        <title>Lewinella sp. strain SSH13 Genome sequencing and assembly.</title>
        <authorList>
            <person name="Kim I."/>
        </authorList>
    </citation>
    <scope>NUCLEOTIDE SEQUENCE [LARGE SCALE GENOMIC DNA]</scope>
    <source>
        <strain evidence="11 12">SSH13</strain>
    </source>
</reference>
<evidence type="ECO:0000256" key="1">
    <source>
        <dbReference type="ARBA" id="ARBA00008987"/>
    </source>
</evidence>
<dbReference type="Proteomes" id="UP000321907">
    <property type="component" value="Unassembled WGS sequence"/>
</dbReference>
<dbReference type="FunFam" id="3.40.30.10:FF:000001">
    <property type="entry name" value="Thioredoxin"/>
    <property type="match status" value="1"/>
</dbReference>
<evidence type="ECO:0000256" key="8">
    <source>
        <dbReference type="PIRSR" id="PIRSR000077-1"/>
    </source>
</evidence>
<dbReference type="CDD" id="cd02947">
    <property type="entry name" value="TRX_family"/>
    <property type="match status" value="1"/>
</dbReference>